<dbReference type="PANTHER" id="PTHR43484">
    <property type="match status" value="1"/>
</dbReference>
<keyword evidence="5" id="KW-0283">Flagellar rotation</keyword>
<dbReference type="GO" id="GO:0005886">
    <property type="term" value="C:plasma membrane"/>
    <property type="evidence" value="ECO:0007669"/>
    <property type="project" value="UniProtKB-SubCell"/>
</dbReference>
<proteinExistence type="inferred from homology"/>
<keyword evidence="9" id="KW-0969">Cilium</keyword>
<dbReference type="InterPro" id="IPR001543">
    <property type="entry name" value="FliN-like_C"/>
</dbReference>
<dbReference type="InterPro" id="IPR036429">
    <property type="entry name" value="SpoA-like_sf"/>
</dbReference>
<evidence type="ECO:0000256" key="3">
    <source>
        <dbReference type="ARBA" id="ARBA00022475"/>
    </source>
</evidence>
<dbReference type="GO" id="GO:0071973">
    <property type="term" value="P:bacterial-type flagellum-dependent cell motility"/>
    <property type="evidence" value="ECO:0007669"/>
    <property type="project" value="InterPro"/>
</dbReference>
<sequence>MATQFDSTQKLGKPSATRHPQTEQLLDLPLETRLILGECRMNISEVLRLGQGSVIELDSKPKEPLEVWVNDRQIARAQTVVVEEKVGARIVQIESPETRLKSMSRVHHDPPRS</sequence>
<dbReference type="Pfam" id="PF01052">
    <property type="entry name" value="FliMN_C"/>
    <property type="match status" value="1"/>
</dbReference>
<keyword evidence="4" id="KW-0145">Chemotaxis</keyword>
<keyword evidence="6" id="KW-0472">Membrane</keyword>
<dbReference type="GO" id="GO:0009425">
    <property type="term" value="C:bacterial-type flagellum basal body"/>
    <property type="evidence" value="ECO:0007669"/>
    <property type="project" value="InterPro"/>
</dbReference>
<gene>
    <name evidence="9" type="ORF">CMN54_04385</name>
</gene>
<dbReference type="PRINTS" id="PR00956">
    <property type="entry name" value="FLGMOTORFLIN"/>
</dbReference>
<evidence type="ECO:0000256" key="2">
    <source>
        <dbReference type="ARBA" id="ARBA00009226"/>
    </source>
</evidence>
<evidence type="ECO:0000256" key="7">
    <source>
        <dbReference type="SAM" id="MobiDB-lite"/>
    </source>
</evidence>
<dbReference type="PANTHER" id="PTHR43484:SF1">
    <property type="entry name" value="FLAGELLAR MOTOR SWITCH PROTEIN FLIN"/>
    <property type="match status" value="1"/>
</dbReference>
<feature type="region of interest" description="Disordered" evidence="7">
    <location>
        <begin position="1"/>
        <end position="24"/>
    </location>
</feature>
<feature type="domain" description="Flagellar motor switch protein FliN-like C-terminal" evidence="8">
    <location>
        <begin position="23"/>
        <end position="93"/>
    </location>
</feature>
<keyword evidence="3" id="KW-1003">Cell membrane</keyword>
<comment type="caution">
    <text evidence="9">The sequence shown here is derived from an EMBL/GenBank/DDBJ whole genome shotgun (WGS) entry which is preliminary data.</text>
</comment>
<keyword evidence="9" id="KW-0966">Cell projection</keyword>
<evidence type="ECO:0000313" key="10">
    <source>
        <dbReference type="Proteomes" id="UP000226525"/>
    </source>
</evidence>
<dbReference type="Gene3D" id="2.30.330.10">
    <property type="entry name" value="SpoA-like"/>
    <property type="match status" value="1"/>
</dbReference>
<feature type="compositionally biased region" description="Polar residues" evidence="7">
    <location>
        <begin position="1"/>
        <end position="10"/>
    </location>
</feature>
<dbReference type="GO" id="GO:0003774">
    <property type="term" value="F:cytoskeletal motor activity"/>
    <property type="evidence" value="ECO:0007669"/>
    <property type="project" value="InterPro"/>
</dbReference>
<dbReference type="InterPro" id="IPR051469">
    <property type="entry name" value="FliN/MopA/SpaO"/>
</dbReference>
<dbReference type="SUPFAM" id="SSF101801">
    <property type="entry name" value="Surface presentation of antigens (SPOA)"/>
    <property type="match status" value="1"/>
</dbReference>
<evidence type="ECO:0000256" key="5">
    <source>
        <dbReference type="ARBA" id="ARBA00022779"/>
    </source>
</evidence>
<protein>
    <submittedName>
        <fullName evidence="9">Flagellar motor switch protein FliN</fullName>
    </submittedName>
</protein>
<keyword evidence="9" id="KW-0282">Flagellum</keyword>
<accession>A0A2D6YHM6</accession>
<name>A0A2D6YHM6_9DELT</name>
<reference evidence="10" key="1">
    <citation type="submission" date="2017-09" db="EMBL/GenBank/DDBJ databases">
        <title>The Reconstruction of 2,631 Draft Metagenome-Assembled Genomes from the Global Oceans.</title>
        <authorList>
            <person name="Tully B.J."/>
            <person name="Graham E.D."/>
            <person name="Heidelberg J.F."/>
        </authorList>
    </citation>
    <scope>NUCLEOTIDE SEQUENCE [LARGE SCALE GENOMIC DNA]</scope>
</reference>
<evidence type="ECO:0000256" key="6">
    <source>
        <dbReference type="ARBA" id="ARBA00023136"/>
    </source>
</evidence>
<dbReference type="AlphaFoldDB" id="A0A2D6YHM6"/>
<comment type="subcellular location">
    <subcellularLocation>
        <location evidence="1">Cell membrane</location>
        <topology evidence="1">Peripheral membrane protein</topology>
        <orientation evidence="1">Cytoplasmic side</orientation>
    </subcellularLocation>
</comment>
<organism evidence="9 10">
    <name type="scientific">SAR324 cluster bacterium</name>
    <dbReference type="NCBI Taxonomy" id="2024889"/>
    <lineage>
        <taxon>Bacteria</taxon>
        <taxon>Deltaproteobacteria</taxon>
        <taxon>SAR324 cluster</taxon>
    </lineage>
</organism>
<comment type="similarity">
    <text evidence="2">Belongs to the FliN/MopA/SpaO family.</text>
</comment>
<evidence type="ECO:0000256" key="1">
    <source>
        <dbReference type="ARBA" id="ARBA00004413"/>
    </source>
</evidence>
<dbReference type="Proteomes" id="UP000226525">
    <property type="component" value="Unassembled WGS sequence"/>
</dbReference>
<evidence type="ECO:0000259" key="8">
    <source>
        <dbReference type="Pfam" id="PF01052"/>
    </source>
</evidence>
<evidence type="ECO:0000256" key="4">
    <source>
        <dbReference type="ARBA" id="ARBA00022500"/>
    </source>
</evidence>
<dbReference type="EMBL" id="NZEX01000046">
    <property type="protein sequence ID" value="MAH62683.1"/>
    <property type="molecule type" value="Genomic_DNA"/>
</dbReference>
<dbReference type="InterPro" id="IPR001172">
    <property type="entry name" value="FliN_T3SS_HrcQb"/>
</dbReference>
<dbReference type="GO" id="GO:0006935">
    <property type="term" value="P:chemotaxis"/>
    <property type="evidence" value="ECO:0007669"/>
    <property type="project" value="UniProtKB-KW"/>
</dbReference>
<evidence type="ECO:0000313" key="9">
    <source>
        <dbReference type="EMBL" id="MAH62683.1"/>
    </source>
</evidence>